<dbReference type="Proteomes" id="UP000886886">
    <property type="component" value="Unassembled WGS sequence"/>
</dbReference>
<reference evidence="1" key="2">
    <citation type="journal article" date="2021" name="PeerJ">
        <title>Extensive microbial diversity within the chicken gut microbiome revealed by metagenomics and culture.</title>
        <authorList>
            <person name="Gilroy R."/>
            <person name="Ravi A."/>
            <person name="Getino M."/>
            <person name="Pursley I."/>
            <person name="Horton D.L."/>
            <person name="Alikhan N.F."/>
            <person name="Baker D."/>
            <person name="Gharbi K."/>
            <person name="Hall N."/>
            <person name="Watson M."/>
            <person name="Adriaenssens E.M."/>
            <person name="Foster-Nyarko E."/>
            <person name="Jarju S."/>
            <person name="Secka A."/>
            <person name="Antonio M."/>
            <person name="Oren A."/>
            <person name="Chaudhuri R.R."/>
            <person name="La Ragione R."/>
            <person name="Hildebrand F."/>
            <person name="Pallen M.J."/>
        </authorList>
    </citation>
    <scope>NUCLEOTIDE SEQUENCE</scope>
    <source>
        <strain evidence="1">ChiSjej3B21-11622</strain>
    </source>
</reference>
<gene>
    <name evidence="1" type="ORF">IAB26_08900</name>
</gene>
<accession>A0A9D1D0N2</accession>
<dbReference type="EMBL" id="DVFT01000136">
    <property type="protein sequence ID" value="HIQ96666.1"/>
    <property type="molecule type" value="Genomic_DNA"/>
</dbReference>
<proteinExistence type="predicted"/>
<organism evidence="1 2">
    <name type="scientific">Candidatus Limivivens merdigallinarum</name>
    <dbReference type="NCBI Taxonomy" id="2840859"/>
    <lineage>
        <taxon>Bacteria</taxon>
        <taxon>Bacillati</taxon>
        <taxon>Bacillota</taxon>
        <taxon>Clostridia</taxon>
        <taxon>Lachnospirales</taxon>
        <taxon>Lachnospiraceae</taxon>
        <taxon>Lachnospiraceae incertae sedis</taxon>
        <taxon>Candidatus Limivivens</taxon>
    </lineage>
</organism>
<reference evidence="1" key="1">
    <citation type="submission" date="2020-10" db="EMBL/GenBank/DDBJ databases">
        <authorList>
            <person name="Gilroy R."/>
        </authorList>
    </citation>
    <scope>NUCLEOTIDE SEQUENCE</scope>
    <source>
        <strain evidence="1">ChiSjej3B21-11622</strain>
    </source>
</reference>
<name>A0A9D1D0N2_9FIRM</name>
<protein>
    <submittedName>
        <fullName evidence="1">Uncharacterized protein</fullName>
    </submittedName>
</protein>
<dbReference type="AlphaFoldDB" id="A0A9D1D0N2"/>
<evidence type="ECO:0000313" key="2">
    <source>
        <dbReference type="Proteomes" id="UP000886886"/>
    </source>
</evidence>
<evidence type="ECO:0000313" key="1">
    <source>
        <dbReference type="EMBL" id="HIQ96666.1"/>
    </source>
</evidence>
<comment type="caution">
    <text evidence="1">The sequence shown here is derived from an EMBL/GenBank/DDBJ whole genome shotgun (WGS) entry which is preliminary data.</text>
</comment>
<sequence>MDPITETIRLYIAQHKEYLLPVQTQPSQTVSRSVHPVFSPKAIHSMRYLKDDDVIINTLIQ</sequence>